<dbReference type="EMBL" id="CP015164">
    <property type="protein sequence ID" value="AOW47145.1"/>
    <property type="molecule type" value="Genomic_DNA"/>
</dbReference>
<organism evidence="2 3">
    <name type="scientific">Acetobacter ascendens</name>
    <dbReference type="NCBI Taxonomy" id="481146"/>
    <lineage>
        <taxon>Bacteria</taxon>
        <taxon>Pseudomonadati</taxon>
        <taxon>Pseudomonadota</taxon>
        <taxon>Alphaproteobacteria</taxon>
        <taxon>Acetobacterales</taxon>
        <taxon>Acetobacteraceae</taxon>
        <taxon>Acetobacter</taxon>
    </lineage>
</organism>
<evidence type="ECO:0000256" key="1">
    <source>
        <dbReference type="SAM" id="MobiDB-lite"/>
    </source>
</evidence>
<evidence type="ECO:0000313" key="2">
    <source>
        <dbReference type="EMBL" id="AOW47145.1"/>
    </source>
</evidence>
<evidence type="ECO:0000313" key="3">
    <source>
        <dbReference type="Proteomes" id="UP000175973"/>
    </source>
</evidence>
<keyword evidence="3" id="KW-1185">Reference proteome</keyword>
<gene>
    <name evidence="2" type="ORF">A4S02_10630</name>
</gene>
<dbReference type="KEGG" id="aasc:A4S02_10630"/>
<sequence length="129" mass="13431">MTINKVPPQRWARVENGVVVDIRSVEAGQPAPWSEGRAIRVAGVPCEIGFIADHHGNVAPRNGRPELMEGEAAYCAPCGVPAPPSGVLSVALAAANVHPSEDAERQEAEHAKQEAGNGQADNSTPQPAA</sequence>
<reference evidence="3" key="1">
    <citation type="submission" date="2016-04" db="EMBL/GenBank/DDBJ databases">
        <authorList>
            <person name="Jeon C.O."/>
            <person name="Cho G.Y."/>
            <person name="Jeong H.I."/>
            <person name="Kim K.H."/>
        </authorList>
    </citation>
    <scope>NUCLEOTIDE SEQUENCE [LARGE SCALE GENOMIC DNA]</scope>
    <source>
        <strain evidence="3">LMG 1590</strain>
    </source>
</reference>
<dbReference type="Proteomes" id="UP000175973">
    <property type="component" value="Chromosome"/>
</dbReference>
<name>A0A1D8QXS9_9PROT</name>
<feature type="compositionally biased region" description="Polar residues" evidence="1">
    <location>
        <begin position="119"/>
        <end position="129"/>
    </location>
</feature>
<proteinExistence type="predicted"/>
<protein>
    <submittedName>
        <fullName evidence="2">Uncharacterized protein</fullName>
    </submittedName>
</protein>
<accession>A0A1D8QXS9</accession>
<dbReference type="AlphaFoldDB" id="A0A1D8QXS9"/>
<feature type="region of interest" description="Disordered" evidence="1">
    <location>
        <begin position="97"/>
        <end position="129"/>
    </location>
</feature>
<feature type="compositionally biased region" description="Basic and acidic residues" evidence="1">
    <location>
        <begin position="99"/>
        <end position="113"/>
    </location>
</feature>
<dbReference type="RefSeq" id="WP_070323751.1">
    <property type="nucleotide sequence ID" value="NZ_CP015164.1"/>
</dbReference>